<reference evidence="2" key="1">
    <citation type="submission" date="2012-12" db="EMBL/GenBank/DDBJ databases">
        <authorList>
            <person name="Hellsten U."/>
            <person name="Grimwood J."/>
            <person name="Chapman J.A."/>
            <person name="Shapiro H."/>
            <person name="Aerts A."/>
            <person name="Otillar R.P."/>
            <person name="Terry A.Y."/>
            <person name="Boore J.L."/>
            <person name="Simakov O."/>
            <person name="Marletaz F."/>
            <person name="Cho S.-J."/>
            <person name="Edsinger-Gonzales E."/>
            <person name="Havlak P."/>
            <person name="Kuo D.-H."/>
            <person name="Larsson T."/>
            <person name="Lv J."/>
            <person name="Arendt D."/>
            <person name="Savage R."/>
            <person name="Osoegawa K."/>
            <person name="de Jong P."/>
            <person name="Lindberg D.R."/>
            <person name="Seaver E.C."/>
            <person name="Weisblat D.A."/>
            <person name="Putnam N.H."/>
            <person name="Grigoriev I.V."/>
            <person name="Rokhsar D.S."/>
        </authorList>
    </citation>
    <scope>NUCLEOTIDE SEQUENCE</scope>
    <source>
        <strain evidence="2">I ESC-2004</strain>
    </source>
</reference>
<reference evidence="2" key="2">
    <citation type="journal article" date="2013" name="Nature">
        <title>Insights into bilaterian evolution from three spiralian genomes.</title>
        <authorList>
            <person name="Simakov O."/>
            <person name="Marletaz F."/>
            <person name="Cho S.J."/>
            <person name="Edsinger-Gonzales E."/>
            <person name="Havlak P."/>
            <person name="Hellsten U."/>
            <person name="Kuo D.H."/>
            <person name="Larsson T."/>
            <person name="Lv J."/>
            <person name="Arendt D."/>
            <person name="Savage R."/>
            <person name="Osoegawa K."/>
            <person name="de Jong P."/>
            <person name="Grimwood J."/>
            <person name="Chapman J.A."/>
            <person name="Shapiro H."/>
            <person name="Aerts A."/>
            <person name="Otillar R.P."/>
            <person name="Terry A.Y."/>
            <person name="Boore J.L."/>
            <person name="Grigoriev I.V."/>
            <person name="Lindberg D.R."/>
            <person name="Seaver E.C."/>
            <person name="Weisblat D.A."/>
            <person name="Putnam N.H."/>
            <person name="Rokhsar D.S."/>
        </authorList>
    </citation>
    <scope>NUCLEOTIDE SEQUENCE</scope>
    <source>
        <strain evidence="2">I ESC-2004</strain>
    </source>
</reference>
<accession>X1ZH69</accession>
<evidence type="ECO:0000313" key="2">
    <source>
        <dbReference type="Proteomes" id="UP000014760"/>
    </source>
</evidence>
<sequence length="168" mass="18842">MVLNCVAVSRRNYRGRKENLSFHRFLVDADRRSKWVAAMKITSARIGNQLLTAGYVMNILLGDVLMTCKQNLGHALARASEDKDALHIIRASKAIQFRTSLTIKGVSLMVLSPQTVKKNQCHHLYFTFVQMVLDGADLNNASMAAITISQLIMFNIDFIEARSRTDAL</sequence>
<dbReference type="EMBL" id="AMQN01000395">
    <property type="status" value="NOT_ANNOTATED_CDS"/>
    <property type="molecule type" value="Genomic_DNA"/>
</dbReference>
<dbReference type="EMBL" id="AMQN01000396">
    <property type="status" value="NOT_ANNOTATED_CDS"/>
    <property type="molecule type" value="Genomic_DNA"/>
</dbReference>
<dbReference type="Proteomes" id="UP000014760">
    <property type="component" value="Unassembled WGS sequence"/>
</dbReference>
<dbReference type="AlphaFoldDB" id="X1ZH69"/>
<reference evidence="1" key="3">
    <citation type="submission" date="2015-06" db="UniProtKB">
        <authorList>
            <consortium name="EnsemblMetazoa"/>
        </authorList>
    </citation>
    <scope>IDENTIFICATION</scope>
</reference>
<dbReference type="EnsemblMetazoa" id="CapteT184868">
    <property type="protein sequence ID" value="CapteP184868"/>
    <property type="gene ID" value="CapteG184868"/>
</dbReference>
<proteinExistence type="predicted"/>
<keyword evidence="2" id="KW-1185">Reference proteome</keyword>
<organism evidence="1 2">
    <name type="scientific">Capitella teleta</name>
    <name type="common">Polychaete worm</name>
    <dbReference type="NCBI Taxonomy" id="283909"/>
    <lineage>
        <taxon>Eukaryota</taxon>
        <taxon>Metazoa</taxon>
        <taxon>Spiralia</taxon>
        <taxon>Lophotrochozoa</taxon>
        <taxon>Annelida</taxon>
        <taxon>Polychaeta</taxon>
        <taxon>Sedentaria</taxon>
        <taxon>Scolecida</taxon>
        <taxon>Capitellidae</taxon>
        <taxon>Capitella</taxon>
    </lineage>
</organism>
<evidence type="ECO:0000313" key="1">
    <source>
        <dbReference type="EnsemblMetazoa" id="CapteP184868"/>
    </source>
</evidence>
<dbReference type="HOGENOM" id="CLU_1588090_0_0_1"/>
<name>X1ZH69_CAPTE</name>
<protein>
    <submittedName>
        <fullName evidence="1">Uncharacterized protein</fullName>
    </submittedName>
</protein>